<dbReference type="Gene3D" id="1.20.58.360">
    <property type="entry name" value="Shigella T3SS effector IpaH defines"/>
    <property type="match status" value="1"/>
</dbReference>
<dbReference type="Pfam" id="PF12468">
    <property type="entry name" value="LRR_TTSS"/>
    <property type="match status" value="1"/>
</dbReference>
<feature type="domain" description="NEL" evidence="15">
    <location>
        <begin position="320"/>
        <end position="626"/>
    </location>
</feature>
<dbReference type="PANTHER" id="PTHR47114:SF2">
    <property type="entry name" value="OLIGODENDROCYTE-MYELIN GLYCOPROTEIN"/>
    <property type="match status" value="1"/>
</dbReference>
<evidence type="ECO:0000256" key="14">
    <source>
        <dbReference type="PROSITE-ProRule" id="PRU01398"/>
    </source>
</evidence>
<dbReference type="PANTHER" id="PTHR47114">
    <property type="match status" value="1"/>
</dbReference>
<dbReference type="Gene3D" id="1.20.58.90">
    <property type="match status" value="1"/>
</dbReference>
<organism evidence="16 17">
    <name type="scientific">Yersinia pestis bv. Antiqua (strain Antiqua)</name>
    <dbReference type="NCBI Taxonomy" id="360102"/>
    <lineage>
        <taxon>Bacteria</taxon>
        <taxon>Pseudomonadati</taxon>
        <taxon>Pseudomonadota</taxon>
        <taxon>Gammaproteobacteria</taxon>
        <taxon>Enterobacterales</taxon>
        <taxon>Yersiniaceae</taxon>
        <taxon>Yersinia</taxon>
    </lineage>
</organism>
<keyword evidence="7" id="KW-0433">Leucine-rich repeat</keyword>
<evidence type="ECO:0000256" key="12">
    <source>
        <dbReference type="ARBA" id="ARBA00023026"/>
    </source>
</evidence>
<dbReference type="InterPro" id="IPR029487">
    <property type="entry name" value="NEL_dom"/>
</dbReference>
<dbReference type="EC" id="2.3.2.27" evidence="5"/>
<keyword evidence="10 14" id="KW-0833">Ubl conjugation pathway</keyword>
<reference evidence="16 17" key="1">
    <citation type="journal article" date="2006" name="J. Bacteriol.">
        <title>Complete genome sequence of Yersinia pestis strains Antiqua and Nepal516: evidence of gene reduction in an emerging pathogen.</title>
        <authorList>
            <person name="Chain P.S."/>
            <person name="Hu P."/>
            <person name="Malfatti S.A."/>
            <person name="Radnedge L."/>
            <person name="Larimer F."/>
            <person name="Vergez L.M."/>
            <person name="Worsham P."/>
            <person name="Chu M.C."/>
            <person name="Andersen G.L."/>
        </authorList>
    </citation>
    <scope>NUCLEOTIDE SEQUENCE [LARGE SCALE GENOMIC DNA]</scope>
    <source>
        <strain evidence="16 17">Antiqua</strain>
    </source>
</reference>
<dbReference type="AlphaFoldDB" id="A0A0E1NTJ0"/>
<comment type="PTM">
    <text evidence="14">Ubiquitinated in the presence of host E1 ubiquitin-activating enzyme, E2 ubiquitin-conjugating enzyme and ubiquitin.</text>
</comment>
<keyword evidence="11 14" id="KW-0832">Ubl conjugation</keyword>
<dbReference type="PROSITE" id="PS52053">
    <property type="entry name" value="NEL"/>
    <property type="match status" value="1"/>
</dbReference>
<dbReference type="PATRIC" id="fig|360102.15.peg.2090"/>
<dbReference type="GeneID" id="57977556"/>
<dbReference type="Proteomes" id="UP000001971">
    <property type="component" value="Chromosome"/>
</dbReference>
<name>A0A0E1NTJ0_YERPA</name>
<evidence type="ECO:0000256" key="4">
    <source>
        <dbReference type="ARBA" id="ARBA00009868"/>
    </source>
</evidence>
<evidence type="ECO:0000256" key="10">
    <source>
        <dbReference type="ARBA" id="ARBA00022786"/>
    </source>
</evidence>
<dbReference type="Pfam" id="PF14496">
    <property type="entry name" value="NEL"/>
    <property type="match status" value="1"/>
</dbReference>
<comment type="similarity">
    <text evidence="4 14">Belongs to the LRR-containing bacterial E3 ligase family.</text>
</comment>
<dbReference type="InterPro" id="IPR032675">
    <property type="entry name" value="LRR_dom_sf"/>
</dbReference>
<feature type="active site" description="Glycyl thioester intermediate" evidence="14">
    <location>
        <position position="407"/>
    </location>
</feature>
<dbReference type="Gene3D" id="1.20.1270.130">
    <property type="entry name" value="Shigella T3SS effector IpaH domain"/>
    <property type="match status" value="1"/>
</dbReference>
<evidence type="ECO:0000256" key="6">
    <source>
        <dbReference type="ARBA" id="ARBA00022525"/>
    </source>
</evidence>
<dbReference type="GO" id="GO:0030430">
    <property type="term" value="C:host cell cytoplasm"/>
    <property type="evidence" value="ECO:0007669"/>
    <property type="project" value="UniProtKB-SubCell"/>
</dbReference>
<proteinExistence type="inferred from homology"/>
<dbReference type="SUPFAM" id="SSF52058">
    <property type="entry name" value="L domain-like"/>
    <property type="match status" value="1"/>
</dbReference>
<evidence type="ECO:0000256" key="13">
    <source>
        <dbReference type="ARBA" id="ARBA00023200"/>
    </source>
</evidence>
<dbReference type="KEGG" id="ypa:YPA_3361"/>
<evidence type="ECO:0000259" key="15">
    <source>
        <dbReference type="PROSITE" id="PS52053"/>
    </source>
</evidence>
<evidence type="ECO:0000256" key="9">
    <source>
        <dbReference type="ARBA" id="ARBA00022737"/>
    </source>
</evidence>
<evidence type="ECO:0000313" key="16">
    <source>
        <dbReference type="EMBL" id="ABG15323.1"/>
    </source>
</evidence>
<keyword evidence="6 14" id="KW-0964">Secreted</keyword>
<dbReference type="HOGENOM" id="CLU_018533_1_0_6"/>
<dbReference type="PROSITE" id="PS51450">
    <property type="entry name" value="LRR"/>
    <property type="match status" value="1"/>
</dbReference>
<evidence type="ECO:0000256" key="11">
    <source>
        <dbReference type="ARBA" id="ARBA00022843"/>
    </source>
</evidence>
<evidence type="ECO:0000256" key="5">
    <source>
        <dbReference type="ARBA" id="ARBA00012483"/>
    </source>
</evidence>
<dbReference type="RefSeq" id="WP_002211637.1">
    <property type="nucleotide sequence ID" value="NC_008150.1"/>
</dbReference>
<dbReference type="GO" id="GO:0061630">
    <property type="term" value="F:ubiquitin protein ligase activity"/>
    <property type="evidence" value="ECO:0007669"/>
    <property type="project" value="UniProtKB-EC"/>
</dbReference>
<gene>
    <name evidence="16" type="ordered locus">YPA_3361</name>
</gene>
<comment type="subcellular location">
    <subcellularLocation>
        <location evidence="2">Host cytoplasm</location>
    </subcellularLocation>
    <subcellularLocation>
        <location evidence="3">Secreted</location>
    </subcellularLocation>
</comment>
<dbReference type="GO" id="GO:0005576">
    <property type="term" value="C:extracellular region"/>
    <property type="evidence" value="ECO:0007669"/>
    <property type="project" value="UniProtKB-SubCell"/>
</dbReference>
<protein>
    <recommendedName>
        <fullName evidence="5">RING-type E3 ubiquitin transferase</fullName>
        <ecNumber evidence="5">2.3.2.27</ecNumber>
    </recommendedName>
</protein>
<comment type="catalytic activity">
    <reaction evidence="1">
        <text>S-ubiquitinyl-[E2 ubiquitin-conjugating enzyme]-L-cysteine + [acceptor protein]-L-lysine = [E2 ubiquitin-conjugating enzyme]-L-cysteine + N(6)-ubiquitinyl-[acceptor protein]-L-lysine.</text>
        <dbReference type="EC" id="2.3.2.27"/>
    </reaction>
</comment>
<dbReference type="SMART" id="SM00364">
    <property type="entry name" value="LRR_BAC"/>
    <property type="match status" value="9"/>
</dbReference>
<keyword evidence="13 14" id="KW-1035">Host cytoplasm</keyword>
<dbReference type="GO" id="GO:0016567">
    <property type="term" value="P:protein ubiquitination"/>
    <property type="evidence" value="ECO:0007669"/>
    <property type="project" value="InterPro"/>
</dbReference>
<keyword evidence="8 14" id="KW-0808">Transferase</keyword>
<evidence type="ECO:0000256" key="2">
    <source>
        <dbReference type="ARBA" id="ARBA00004192"/>
    </source>
</evidence>
<dbReference type="InterPro" id="IPR001611">
    <property type="entry name" value="Leu-rich_rpt"/>
</dbReference>
<evidence type="ECO:0000256" key="1">
    <source>
        <dbReference type="ARBA" id="ARBA00000900"/>
    </source>
</evidence>
<keyword evidence="9" id="KW-0677">Repeat</keyword>
<accession>A0A0E1NTJ0</accession>
<evidence type="ECO:0000313" key="17">
    <source>
        <dbReference type="Proteomes" id="UP000001971"/>
    </source>
</evidence>
<keyword evidence="12" id="KW-0843">Virulence</keyword>
<evidence type="ECO:0000256" key="3">
    <source>
        <dbReference type="ARBA" id="ARBA00004613"/>
    </source>
</evidence>
<dbReference type="EMBL" id="CP000308">
    <property type="protein sequence ID" value="ABG15323.1"/>
    <property type="molecule type" value="Genomic_DNA"/>
</dbReference>
<dbReference type="InterPro" id="IPR051071">
    <property type="entry name" value="LRR-bact_E3_ubiq_ligases"/>
</dbReference>
<dbReference type="Gene3D" id="3.80.10.10">
    <property type="entry name" value="Ribonuclease Inhibitor"/>
    <property type="match status" value="1"/>
</dbReference>
<evidence type="ECO:0000256" key="7">
    <source>
        <dbReference type="ARBA" id="ARBA00022614"/>
    </source>
</evidence>
<evidence type="ECO:0000256" key="8">
    <source>
        <dbReference type="ARBA" id="ARBA00022679"/>
    </source>
</evidence>
<dbReference type="InterPro" id="IPR032674">
    <property type="entry name" value="LRR_E3_ligase_N"/>
</dbReference>
<sequence>MNLSNITSNVSMPNIEPDREIHSARTSTAALTPADYYAIWEKWESEAIPGTDEQRRFAVECMKDCLEKNTYHLCLRDLNLASLPDILPPCNELDLMGNKLTELPATLPDNLQKLNASFNQLRTLPDTLPASLLSLNVYGNELERLPESLPEGLKELDVNDNESLQLPNRLPPNLESLGIASCGLTELPTLPNSLKRLDADSNQLRTLPDTLPISLLNLSVTSNQLTQLPETLPASLSFLMVLSNRLTKLPENLPGSLRCISAEYNQLSQLPDLARLPQNCEILLEGNPLSTSTLQVLQHLRINPYYQGPRINWSELDNLPPASLRNIVATWLPPEQQNRLAGDWANIETEANSAAFSVFLHRLATTQNANNIPEFKQQIAAWLLQLADSPTLREQTFLIAQEASATCEDRITLTHNDMQKAVMLHEVEKGKYDEKLPELMARGREMFRLEQLENIAREKVKILKTLNVNSVDDIEVYLAYQVKLLNSLQLSSVNKEMRFFGVSHVTADDLLSAETRVKTAENQDFSRWLSQWSPWKSVVQRIEPERYAAAVEKQYHALENIYPDKLAAELAANGMTGDVDANRIVGKRINDELMGEIDMALTHEVLSAKGASSLLDNLWMEYLISP</sequence>